<evidence type="ECO:0000313" key="2">
    <source>
        <dbReference type="Proteomes" id="UP000606922"/>
    </source>
</evidence>
<sequence length="233" mass="24937">MTDLTPVYAELADRRAFLAGLRETTFFEVAPTSVLASDDAALAPLRLSELARHTFVAATEQLVDVTSVATRFALLRSSLESAAIAIWLLEADDPTERRTRLLSEVWGDIRDSDRLATSLGGVLESLPRQERDWKTVHAAVFGDANPVTRQLPVGLGRKIEVAATVVAEFTEVPNAAVAIRSSWTAFGAIARGRSGSFDLDANADAMTAGSLSLVLDVLETAASLYHVRAVGTA</sequence>
<organism evidence="1 2">
    <name type="scientific">Conyzicola nivalis</name>
    <dbReference type="NCBI Taxonomy" id="1477021"/>
    <lineage>
        <taxon>Bacteria</taxon>
        <taxon>Bacillati</taxon>
        <taxon>Actinomycetota</taxon>
        <taxon>Actinomycetes</taxon>
        <taxon>Micrococcales</taxon>
        <taxon>Microbacteriaceae</taxon>
        <taxon>Conyzicola</taxon>
    </lineage>
</organism>
<dbReference type="Proteomes" id="UP000606922">
    <property type="component" value="Unassembled WGS sequence"/>
</dbReference>
<comment type="caution">
    <text evidence="1">The sequence shown here is derived from an EMBL/GenBank/DDBJ whole genome shotgun (WGS) entry which is preliminary data.</text>
</comment>
<accession>A0A916SFW1</accession>
<dbReference type="EMBL" id="BMGB01000001">
    <property type="protein sequence ID" value="GGA95434.1"/>
    <property type="molecule type" value="Genomic_DNA"/>
</dbReference>
<reference evidence="1" key="2">
    <citation type="submission" date="2020-09" db="EMBL/GenBank/DDBJ databases">
        <authorList>
            <person name="Sun Q."/>
            <person name="Zhou Y."/>
        </authorList>
    </citation>
    <scope>NUCLEOTIDE SEQUENCE</scope>
    <source>
        <strain evidence="1">CGMCC 1.12813</strain>
    </source>
</reference>
<evidence type="ECO:0000313" key="1">
    <source>
        <dbReference type="EMBL" id="GGA95434.1"/>
    </source>
</evidence>
<dbReference type="RefSeq" id="WP_188509332.1">
    <property type="nucleotide sequence ID" value="NZ_BMGB01000001.1"/>
</dbReference>
<protein>
    <submittedName>
        <fullName evidence="1">Uncharacterized protein</fullName>
    </submittedName>
</protein>
<gene>
    <name evidence="1" type="ORF">GCM10010979_07300</name>
</gene>
<dbReference type="AlphaFoldDB" id="A0A916SFW1"/>
<proteinExistence type="predicted"/>
<name>A0A916SFW1_9MICO</name>
<keyword evidence="2" id="KW-1185">Reference proteome</keyword>
<reference evidence="1" key="1">
    <citation type="journal article" date="2014" name="Int. J. Syst. Evol. Microbiol.">
        <title>Complete genome sequence of Corynebacterium casei LMG S-19264T (=DSM 44701T), isolated from a smear-ripened cheese.</title>
        <authorList>
            <consortium name="US DOE Joint Genome Institute (JGI-PGF)"/>
            <person name="Walter F."/>
            <person name="Albersmeier A."/>
            <person name="Kalinowski J."/>
            <person name="Ruckert C."/>
        </authorList>
    </citation>
    <scope>NUCLEOTIDE SEQUENCE</scope>
    <source>
        <strain evidence="1">CGMCC 1.12813</strain>
    </source>
</reference>